<dbReference type="PROSITE" id="PS51257">
    <property type="entry name" value="PROKAR_LIPOPROTEIN"/>
    <property type="match status" value="1"/>
</dbReference>
<proteinExistence type="predicted"/>
<organism evidence="1 2">
    <name type="scientific">Dyadobacter pollutisoli</name>
    <dbReference type="NCBI Taxonomy" id="2910158"/>
    <lineage>
        <taxon>Bacteria</taxon>
        <taxon>Pseudomonadati</taxon>
        <taxon>Bacteroidota</taxon>
        <taxon>Cytophagia</taxon>
        <taxon>Cytophagales</taxon>
        <taxon>Spirosomataceae</taxon>
        <taxon>Dyadobacter</taxon>
    </lineage>
</organism>
<dbReference type="SUPFAM" id="SSF48452">
    <property type="entry name" value="TPR-like"/>
    <property type="match status" value="1"/>
</dbReference>
<evidence type="ECO:0008006" key="3">
    <source>
        <dbReference type="Google" id="ProtNLM"/>
    </source>
</evidence>
<gene>
    <name evidence="1" type="ORF">ON006_17845</name>
</gene>
<dbReference type="KEGG" id="dpf:ON006_17845"/>
<evidence type="ECO:0000313" key="1">
    <source>
        <dbReference type="EMBL" id="WAC09617.1"/>
    </source>
</evidence>
<dbReference type="InterPro" id="IPR011990">
    <property type="entry name" value="TPR-like_helical_dom_sf"/>
</dbReference>
<dbReference type="Gene3D" id="1.25.40.390">
    <property type="match status" value="1"/>
</dbReference>
<keyword evidence="2" id="KW-1185">Reference proteome</keyword>
<name>A0A9E8SMB7_9BACT</name>
<reference evidence="1" key="1">
    <citation type="submission" date="2022-11" db="EMBL/GenBank/DDBJ databases">
        <title>Dyadobacter pollutisoli sp. nov., isolated from plastic dumped soil.</title>
        <authorList>
            <person name="Kim J.M."/>
            <person name="Kim K.R."/>
            <person name="Lee J.K."/>
            <person name="Hao L."/>
            <person name="Jeon C.O."/>
        </authorList>
    </citation>
    <scope>NUCLEOTIDE SEQUENCE</scope>
    <source>
        <strain evidence="1">U1</strain>
    </source>
</reference>
<dbReference type="AlphaFoldDB" id="A0A9E8SMB7"/>
<dbReference type="RefSeq" id="WP_244820732.1">
    <property type="nucleotide sequence ID" value="NZ_CP112998.1"/>
</dbReference>
<dbReference type="EMBL" id="CP112998">
    <property type="protein sequence ID" value="WAC09617.1"/>
    <property type="molecule type" value="Genomic_DNA"/>
</dbReference>
<evidence type="ECO:0000313" key="2">
    <source>
        <dbReference type="Proteomes" id="UP001164653"/>
    </source>
</evidence>
<dbReference type="Proteomes" id="UP001164653">
    <property type="component" value="Chromosome"/>
</dbReference>
<protein>
    <recommendedName>
        <fullName evidence="3">RagB/SusD family nutrient uptake outer membrane protein</fullName>
    </recommendedName>
</protein>
<sequence length="546" mass="58584">MKKIKILSMLVLLGFAFSCKDQLDVKNPNQPTTGSANSESGLINLAQGAIYVNGFLTVKYGGFYGGFFGDPVGYHEIMGDNIGAEAANQRLNEIGVANYVVLDNGTKVMNPNSPTLQLDMLRQVNINANASDNPLYYEWAYMYSLNSGANNVLALVDATTFTGDAESKKNALKAWAYWWKGYAYSRIGSVYYAGIINDEAVGTNGVFVSKEAIIAESNANFDKAAAALSAVSNVSDYSAIIGKIIPAFFQVGKGGILTPDMWKRNINSMKARNILVNTPVKDMTAAQWASIIALAKDGVSATDYVFTARSNETSDFISATGSTPSALTAGTTKTSNFKVSERLIQDFKAGDKRLENNFAIEANPWIGNNDRGNIFNTRYGLIDGGKGLAGVVVLGSKKVGEYEFYMATTYEENQLTLAEALINTGDIEGGLKIIDAIRTLQGAGLAAVAGKGLALAAAKEELRSERRVVLPFRGLAFYDARRWGIIDDVASGGGRKGAIVVDKAGLVNKNATINYNFLDYWDVPANELAYNKAGEGSVAVQNPKGL</sequence>
<accession>A0A9E8SMB7</accession>